<dbReference type="AlphaFoldDB" id="A0A136A3T8"/>
<reference evidence="3" key="1">
    <citation type="submission" date="2016-02" db="EMBL/GenBank/DDBJ databases">
        <authorList>
            <person name="Schultz-Johansen M."/>
            <person name="Glaring M.A."/>
            <person name="Bech P.K."/>
            <person name="Stougaard P."/>
        </authorList>
    </citation>
    <scope>NUCLEOTIDE SEQUENCE [LARGE SCALE GENOMIC DNA]</scope>
    <source>
        <strain evidence="3">S66</strain>
    </source>
</reference>
<evidence type="ECO:0000256" key="1">
    <source>
        <dbReference type="SAM" id="Phobius"/>
    </source>
</evidence>
<feature type="transmembrane region" description="Helical" evidence="1">
    <location>
        <begin position="6"/>
        <end position="24"/>
    </location>
</feature>
<keyword evidence="1" id="KW-1133">Transmembrane helix</keyword>
<feature type="transmembrane region" description="Helical" evidence="1">
    <location>
        <begin position="168"/>
        <end position="190"/>
    </location>
</feature>
<dbReference type="PRINTS" id="PR00173">
    <property type="entry name" value="EDTRNSPORT"/>
</dbReference>
<feature type="transmembrane region" description="Helical" evidence="1">
    <location>
        <begin position="202"/>
        <end position="221"/>
    </location>
</feature>
<evidence type="ECO:0000313" key="2">
    <source>
        <dbReference type="EMBL" id="KXI29877.1"/>
    </source>
</evidence>
<keyword evidence="3" id="KW-1185">Reference proteome</keyword>
<name>A0A136A3T8_9ALTE</name>
<feature type="transmembrane region" description="Helical" evidence="1">
    <location>
        <begin position="54"/>
        <end position="72"/>
    </location>
</feature>
<keyword evidence="1" id="KW-0812">Transmembrane</keyword>
<dbReference type="STRING" id="1799789.AX660_07575"/>
<dbReference type="Proteomes" id="UP000070299">
    <property type="component" value="Unassembled WGS sequence"/>
</dbReference>
<protein>
    <submittedName>
        <fullName evidence="2">Uncharacterized protein</fullName>
    </submittedName>
</protein>
<keyword evidence="1" id="KW-0472">Membrane</keyword>
<comment type="caution">
    <text evidence="2">The sequence shown here is derived from an EMBL/GenBank/DDBJ whole genome shotgun (WGS) entry which is preliminary data.</text>
</comment>
<feature type="transmembrane region" description="Helical" evidence="1">
    <location>
        <begin position="102"/>
        <end position="120"/>
    </location>
</feature>
<proteinExistence type="predicted"/>
<accession>A0A136A3T8</accession>
<organism evidence="2 3">
    <name type="scientific">Paraglaciecola hydrolytica</name>
    <dbReference type="NCBI Taxonomy" id="1799789"/>
    <lineage>
        <taxon>Bacteria</taxon>
        <taxon>Pseudomonadati</taxon>
        <taxon>Pseudomonadota</taxon>
        <taxon>Gammaproteobacteria</taxon>
        <taxon>Alteromonadales</taxon>
        <taxon>Alteromonadaceae</taxon>
        <taxon>Paraglaciecola</taxon>
    </lineage>
</organism>
<dbReference type="EMBL" id="LSNE01000003">
    <property type="protein sequence ID" value="KXI29877.1"/>
    <property type="molecule type" value="Genomic_DNA"/>
</dbReference>
<sequence>MLVKHLINPVIILLLTITCIILGIYSYGVPLLFDCVSTAAFVVIAFTFRHNIDIKTVCILLLIENIIINLAFLSLNNNLIYTAAVFAFTAITLWYVRTDKLAKPIAILLVITLLAEIYWYQTDHPAPQIYFYFFKISLSLIVRFLLLYRPHGLNYYLDSGANILRLDWFVYKTIWVSCVIECAMICEFLIRHTLKINALYIYYSYEYIMHALAVWVLWLVVREAIKLQQQSLIQA</sequence>
<feature type="transmembrane region" description="Helical" evidence="1">
    <location>
        <begin position="129"/>
        <end position="148"/>
    </location>
</feature>
<feature type="transmembrane region" description="Helical" evidence="1">
    <location>
        <begin position="79"/>
        <end position="96"/>
    </location>
</feature>
<gene>
    <name evidence="2" type="ORF">AX660_07575</name>
</gene>
<evidence type="ECO:0000313" key="3">
    <source>
        <dbReference type="Proteomes" id="UP000070299"/>
    </source>
</evidence>